<proteinExistence type="predicted"/>
<dbReference type="EMBL" id="KQ085988">
    <property type="protein sequence ID" value="KLO11952.1"/>
    <property type="molecule type" value="Genomic_DNA"/>
</dbReference>
<protein>
    <submittedName>
        <fullName evidence="1">Uncharacterized protein</fullName>
    </submittedName>
</protein>
<dbReference type="AlphaFoldDB" id="A0A0H2RK40"/>
<evidence type="ECO:0000313" key="2">
    <source>
        <dbReference type="Proteomes" id="UP000053477"/>
    </source>
</evidence>
<gene>
    <name evidence="1" type="ORF">SCHPADRAFT_891151</name>
</gene>
<evidence type="ECO:0000313" key="1">
    <source>
        <dbReference type="EMBL" id="KLO11952.1"/>
    </source>
</evidence>
<organism evidence="1 2">
    <name type="scientific">Schizopora paradoxa</name>
    <dbReference type="NCBI Taxonomy" id="27342"/>
    <lineage>
        <taxon>Eukaryota</taxon>
        <taxon>Fungi</taxon>
        <taxon>Dikarya</taxon>
        <taxon>Basidiomycota</taxon>
        <taxon>Agaricomycotina</taxon>
        <taxon>Agaricomycetes</taxon>
        <taxon>Hymenochaetales</taxon>
        <taxon>Schizoporaceae</taxon>
        <taxon>Schizopora</taxon>
    </lineage>
</organism>
<dbReference type="InParanoid" id="A0A0H2RK40"/>
<reference evidence="1 2" key="1">
    <citation type="submission" date="2015-04" db="EMBL/GenBank/DDBJ databases">
        <title>Complete genome sequence of Schizopora paradoxa KUC8140, a cosmopolitan wood degrader in East Asia.</title>
        <authorList>
            <consortium name="DOE Joint Genome Institute"/>
            <person name="Min B."/>
            <person name="Park H."/>
            <person name="Jang Y."/>
            <person name="Kim J.-J."/>
            <person name="Kim K.H."/>
            <person name="Pangilinan J."/>
            <person name="Lipzen A."/>
            <person name="Riley R."/>
            <person name="Grigoriev I.V."/>
            <person name="Spatafora J.W."/>
            <person name="Choi I.-G."/>
        </authorList>
    </citation>
    <scope>NUCLEOTIDE SEQUENCE [LARGE SCALE GENOMIC DNA]</scope>
    <source>
        <strain evidence="1 2">KUC8140</strain>
    </source>
</reference>
<accession>A0A0H2RK40</accession>
<sequence>MRRCGCLHGRRVMLEREIFTEDEKLYIRAGDTQTRRERVEEKGKGLRERWVRILDAGKWEWSGHDFNTISLPLQPTPAPKPPAKPFPNTHGRALYTLQQFLPPTGLVENPTSACQHRHIPPTWTFEIPIISSPSHSPFTPRTDGLAKRCRPPYFSLRHFAPPRRRRCQLLNGTLFSQRTTTAAPQQDWAPRSRRLQATEHVKRRWGRTSFARYDVENLDWRAPLTRVPHISHADIAQGVRKNGLDGRGRSVRSEGLKFEDRNVVPLPPSTSRTLPVPHFDVL</sequence>
<keyword evidence="2" id="KW-1185">Reference proteome</keyword>
<dbReference type="Proteomes" id="UP000053477">
    <property type="component" value="Unassembled WGS sequence"/>
</dbReference>
<name>A0A0H2RK40_9AGAM</name>